<name>A0ACC3C669_PYRYE</name>
<protein>
    <submittedName>
        <fullName evidence="1">Uncharacterized protein</fullName>
    </submittedName>
</protein>
<sequence>MLCGSAEDLPSRCKSPFLDGRCAPSIRTDPGGDTERASGASCNIPFAVAMPDRRVPEIVNHLPSSQDVSQLDGTVATLLDRGIPATGDLHTSIVDKAQVITLKDLNRALLEGMRPVCAQLATLSKQLGDVSASVGRISTSMHSQGVGNERTANAVVQLQGTVEGVVNGVVSRVKSEHGGRRAGGSTTADPTDEDERLELATLNEDEVRRVRDVAKQMMVSDITSAVEGLYVMPSGARVLDICYQATEHVLHVDRAGAQEYMESRRLFINADGKPADRRAPVSEKLNRVKGHLLEAMRKVAMMAYFHSLGIDVAELTPVVARGWLEKEQYAKSPPAKTATNAALKALFVRSGQSGRVVAAAVGKSEYVNASMGHVALIAHWACVSFQKAVGTRKVRRTGNDDGSYAGWREHMILVNKFLRHRTDAEEGLQLCDGDDERRALLVADDGTYTVDADTDDGGPDEVVADDGVSRGAGGRVAGGDGGGAAGSFAADGDVAGGDVAGGDVAGGDVAGGDVVGGPLAGGDVAGGDVVSGRVAGGGGGPSAGSGGGACDGGVEDGPGYGADASNGSVAGDPEAPQPDADADWVQPHYDDTALLGSMGEVLEEEEFL</sequence>
<organism evidence="1 2">
    <name type="scientific">Pyropia yezoensis</name>
    <name type="common">Susabi-nori</name>
    <name type="synonym">Porphyra yezoensis</name>
    <dbReference type="NCBI Taxonomy" id="2788"/>
    <lineage>
        <taxon>Eukaryota</taxon>
        <taxon>Rhodophyta</taxon>
        <taxon>Bangiophyceae</taxon>
        <taxon>Bangiales</taxon>
        <taxon>Bangiaceae</taxon>
        <taxon>Pyropia</taxon>
    </lineage>
</organism>
<accession>A0ACC3C669</accession>
<comment type="caution">
    <text evidence="1">The sequence shown here is derived from an EMBL/GenBank/DDBJ whole genome shotgun (WGS) entry which is preliminary data.</text>
</comment>
<dbReference type="EMBL" id="CM020619">
    <property type="protein sequence ID" value="KAK1865248.1"/>
    <property type="molecule type" value="Genomic_DNA"/>
</dbReference>
<reference evidence="1" key="1">
    <citation type="submission" date="2019-11" db="EMBL/GenBank/DDBJ databases">
        <title>Nori genome reveals adaptations in red seaweeds to the harsh intertidal environment.</title>
        <authorList>
            <person name="Wang D."/>
            <person name="Mao Y."/>
        </authorList>
    </citation>
    <scope>NUCLEOTIDE SEQUENCE</scope>
    <source>
        <tissue evidence="1">Gametophyte</tissue>
    </source>
</reference>
<evidence type="ECO:0000313" key="2">
    <source>
        <dbReference type="Proteomes" id="UP000798662"/>
    </source>
</evidence>
<proteinExistence type="predicted"/>
<evidence type="ECO:0000313" key="1">
    <source>
        <dbReference type="EMBL" id="KAK1865248.1"/>
    </source>
</evidence>
<keyword evidence="2" id="KW-1185">Reference proteome</keyword>
<gene>
    <name evidence="1" type="ORF">I4F81_007782</name>
</gene>
<dbReference type="Proteomes" id="UP000798662">
    <property type="component" value="Chromosome 2"/>
</dbReference>